<keyword evidence="4" id="KW-0732">Signal</keyword>
<gene>
    <name evidence="5" type="ordered locus">Rmar_1518</name>
</gene>
<dbReference type="EMBL" id="CP001807">
    <property type="protein sequence ID" value="ACY48405.1"/>
    <property type="molecule type" value="Genomic_DNA"/>
</dbReference>
<organism evidence="5 6">
    <name type="scientific">Rhodothermus marinus (strain ATCC 43812 / DSM 4252 / R-10)</name>
    <name type="common">Rhodothermus obamensis</name>
    <dbReference type="NCBI Taxonomy" id="518766"/>
    <lineage>
        <taxon>Bacteria</taxon>
        <taxon>Pseudomonadati</taxon>
        <taxon>Rhodothermota</taxon>
        <taxon>Rhodothermia</taxon>
        <taxon>Rhodothermales</taxon>
        <taxon>Rhodothermaceae</taxon>
        <taxon>Rhodothermus</taxon>
    </lineage>
</organism>
<evidence type="ECO:0000313" key="6">
    <source>
        <dbReference type="Proteomes" id="UP000002221"/>
    </source>
</evidence>
<dbReference type="STRING" id="518766.Rmar_1518"/>
<evidence type="ECO:0000313" key="5">
    <source>
        <dbReference type="EMBL" id="ACY48405.1"/>
    </source>
</evidence>
<dbReference type="AlphaFoldDB" id="D0MIU7"/>
<dbReference type="InterPro" id="IPR036942">
    <property type="entry name" value="Beta-barrel_TonB_sf"/>
</dbReference>
<sequence>MPRFFRIFLLLSWAIAAPALAQVRDTAQVILPDLAPREVEIRGTLEISFPSLQRQPLIGFNPPPLVPQIPPDRQPYVEPYRQAAAALSPVSLKRPEPPPIATIGRGNPANGLFESTLGRYLTRSFNGYLEYPLTGGLTPYAALIYTGSSGFQPFAERSDLEAPYDLLDARTGLAYTGRLQAGLELGGFAHRYRLYGLVHDLTYSAPRREGQGGYVQLRVAPSAQDDLEGFLQVRLSTIRYATTYPAGFFGSQNPVERALLERRLDLSGAFSYPFATGTLSFDLQGHVAGIDPQAFLESDVRSLAVGATWQFAFGSTLQLTVGGRLLGLEATPTNTRALYVSPVLELAMFPAPGTRLYVRQQPSLEAYRLDELLQETPVLDEPLMPQPALRHIDLEAGGDFFLGALRLQTAAGFTQAPLERYRYQIRRSFPPVVSVTRLNYAEQRRLYLRTEATLTLPAGLQGTLGLTFQQVNLQETNQRVPYEPNWLAHLLLSYRFDRQRGFIQLLGRYEGVRYAAFNKQDRLSPYLDLDLQATYQLTTAIGVVARLENLAPRRYRTRWLYYPEPSAIFSAGMRIRW</sequence>
<dbReference type="SUPFAM" id="SSF56935">
    <property type="entry name" value="Porins"/>
    <property type="match status" value="1"/>
</dbReference>
<keyword evidence="3" id="KW-0998">Cell outer membrane</keyword>
<comment type="subcellular location">
    <subcellularLocation>
        <location evidence="1">Cell outer membrane</location>
    </subcellularLocation>
</comment>
<evidence type="ECO:0000256" key="3">
    <source>
        <dbReference type="ARBA" id="ARBA00023237"/>
    </source>
</evidence>
<dbReference type="eggNOG" id="COG4206">
    <property type="taxonomic scope" value="Bacteria"/>
</dbReference>
<dbReference type="HOGENOM" id="CLU_472408_0_0_10"/>
<dbReference type="OrthoDB" id="1522212at2"/>
<dbReference type="KEGG" id="rmr:Rmar_1518"/>
<dbReference type="Gene3D" id="2.40.170.20">
    <property type="entry name" value="TonB-dependent receptor, beta-barrel domain"/>
    <property type="match status" value="1"/>
</dbReference>
<feature type="chain" id="PRO_5003010979" evidence="4">
    <location>
        <begin position="22"/>
        <end position="577"/>
    </location>
</feature>
<name>D0MIU7_RHOM4</name>
<evidence type="ECO:0000256" key="1">
    <source>
        <dbReference type="ARBA" id="ARBA00004442"/>
    </source>
</evidence>
<dbReference type="Proteomes" id="UP000002221">
    <property type="component" value="Chromosome"/>
</dbReference>
<feature type="signal peptide" evidence="4">
    <location>
        <begin position="1"/>
        <end position="21"/>
    </location>
</feature>
<proteinExistence type="predicted"/>
<evidence type="ECO:0000256" key="4">
    <source>
        <dbReference type="SAM" id="SignalP"/>
    </source>
</evidence>
<keyword evidence="2" id="KW-0472">Membrane</keyword>
<protein>
    <submittedName>
        <fullName evidence="5">Uncharacterized protein</fullName>
    </submittedName>
</protein>
<keyword evidence="6" id="KW-1185">Reference proteome</keyword>
<dbReference type="RefSeq" id="WP_012844016.1">
    <property type="nucleotide sequence ID" value="NC_013501.1"/>
</dbReference>
<reference evidence="5 6" key="1">
    <citation type="journal article" date="2009" name="Stand. Genomic Sci.">
        <title>Complete genome sequence of Rhodothermus marinus type strain (R-10).</title>
        <authorList>
            <person name="Nolan M."/>
            <person name="Tindall B.J."/>
            <person name="Pomrenke H."/>
            <person name="Lapidus A."/>
            <person name="Copeland A."/>
            <person name="Glavina Del Rio T."/>
            <person name="Lucas S."/>
            <person name="Chen F."/>
            <person name="Tice H."/>
            <person name="Cheng J.F."/>
            <person name="Saunders E."/>
            <person name="Han C."/>
            <person name="Bruce D."/>
            <person name="Goodwin L."/>
            <person name="Chain P."/>
            <person name="Pitluck S."/>
            <person name="Ovchinikova G."/>
            <person name="Pati A."/>
            <person name="Ivanova N."/>
            <person name="Mavromatis K."/>
            <person name="Chen A."/>
            <person name="Palaniappan K."/>
            <person name="Land M."/>
            <person name="Hauser L."/>
            <person name="Chang Y.J."/>
            <person name="Jeffries C.D."/>
            <person name="Brettin T."/>
            <person name="Goker M."/>
            <person name="Bristow J."/>
            <person name="Eisen J.A."/>
            <person name="Markowitz V."/>
            <person name="Hugenholtz P."/>
            <person name="Kyrpides N.C."/>
            <person name="Klenk H.P."/>
            <person name="Detter J.C."/>
        </authorList>
    </citation>
    <scope>NUCLEOTIDE SEQUENCE [LARGE SCALE GENOMIC DNA]</scope>
    <source>
        <strain evidence="6">ATCC 43812 / DSM 4252 / R-10</strain>
    </source>
</reference>
<evidence type="ECO:0000256" key="2">
    <source>
        <dbReference type="ARBA" id="ARBA00023136"/>
    </source>
</evidence>
<dbReference type="GO" id="GO:0009279">
    <property type="term" value="C:cell outer membrane"/>
    <property type="evidence" value="ECO:0007669"/>
    <property type="project" value="UniProtKB-SubCell"/>
</dbReference>
<accession>D0MIU7</accession>